<organism evidence="2 3">
    <name type="scientific">Flavobacterium kingsejongi</name>
    <dbReference type="NCBI Taxonomy" id="1678728"/>
    <lineage>
        <taxon>Bacteria</taxon>
        <taxon>Pseudomonadati</taxon>
        <taxon>Bacteroidota</taxon>
        <taxon>Flavobacteriia</taxon>
        <taxon>Flavobacteriales</taxon>
        <taxon>Flavobacteriaceae</taxon>
        <taxon>Flavobacterium</taxon>
    </lineage>
</organism>
<evidence type="ECO:0000313" key="2">
    <source>
        <dbReference type="EMBL" id="AWG26024.1"/>
    </source>
</evidence>
<dbReference type="OrthoDB" id="1443663at2"/>
<gene>
    <name evidence="2" type="ORF">FK004_12710</name>
</gene>
<dbReference type="EMBL" id="CP020919">
    <property type="protein sequence ID" value="AWG26024.1"/>
    <property type="molecule type" value="Genomic_DNA"/>
</dbReference>
<protein>
    <submittedName>
        <fullName evidence="2">Uncharacterized protein</fullName>
    </submittedName>
</protein>
<reference evidence="2 3" key="1">
    <citation type="submission" date="2017-04" db="EMBL/GenBank/DDBJ databases">
        <title>Complete genome sequence of Flavobacterium kingsejong AJ004.</title>
        <authorList>
            <person name="Lee P.C."/>
        </authorList>
    </citation>
    <scope>NUCLEOTIDE SEQUENCE [LARGE SCALE GENOMIC DNA]</scope>
    <source>
        <strain evidence="2 3">AJ004</strain>
    </source>
</reference>
<sequence length="189" mass="22056">MKIVENYRPKRIDFTVELETNCAVPVDLGAFKKPEDAQKFINDNFVAVPKKIETNRFMDDYEKEIVRSRYVNELENELPVYKQKLKAALLELEKVKEIEKKASETVKACMNKIEMLSKEVKQGIAEINLDQAFTWEIAYSGNYYYFTYMDCRLQLAKVAQVPDHQLSDIFNATEKNKIFFNSIKKASNT</sequence>
<dbReference type="AlphaFoldDB" id="A0A2S1LQK7"/>
<accession>A0A2S1LQK7</accession>
<evidence type="ECO:0000313" key="3">
    <source>
        <dbReference type="Proteomes" id="UP000244677"/>
    </source>
</evidence>
<dbReference type="RefSeq" id="WP_108737562.1">
    <property type="nucleotide sequence ID" value="NZ_CP020919.1"/>
</dbReference>
<keyword evidence="3" id="KW-1185">Reference proteome</keyword>
<feature type="coiled-coil region" evidence="1">
    <location>
        <begin position="71"/>
        <end position="102"/>
    </location>
</feature>
<evidence type="ECO:0000256" key="1">
    <source>
        <dbReference type="SAM" id="Coils"/>
    </source>
</evidence>
<dbReference type="KEGG" id="fki:FK004_12710"/>
<proteinExistence type="predicted"/>
<name>A0A2S1LQK7_9FLAO</name>
<dbReference type="Proteomes" id="UP000244677">
    <property type="component" value="Chromosome"/>
</dbReference>
<keyword evidence="1" id="KW-0175">Coiled coil</keyword>